<protein>
    <submittedName>
        <fullName evidence="1">Uncharacterized protein</fullName>
    </submittedName>
</protein>
<dbReference type="Proteomes" id="UP000193431">
    <property type="component" value="Chromosome"/>
</dbReference>
<dbReference type="PROSITE" id="PS51257">
    <property type="entry name" value="PROKAR_LIPOPROTEIN"/>
    <property type="match status" value="1"/>
</dbReference>
<reference evidence="1 2" key="1">
    <citation type="submission" date="2016-11" db="EMBL/GenBank/DDBJ databases">
        <title>Trade-off between light-utilization and light-protection in marine flavobacteria.</title>
        <authorList>
            <person name="Kumagai Y."/>
        </authorList>
    </citation>
    <scope>NUCLEOTIDE SEQUENCE [LARGE SCALE GENOMIC DNA]</scope>
    <source>
        <strain evidence="1 2">JCM 13191</strain>
    </source>
</reference>
<accession>A0A1W6MPC0</accession>
<proteinExistence type="predicted"/>
<dbReference type="STRING" id="331648.BST97_10850"/>
<evidence type="ECO:0000313" key="2">
    <source>
        <dbReference type="Proteomes" id="UP000193431"/>
    </source>
</evidence>
<sequence>MKFLYSVLIIFSIISCESEKKPKISYEDENKEQTLGIDSTYVPLASNPIHIDSTEYLMHLIGEFRIPKSQTRYGLSKSSYGYGQFKISNFNGLEITGDINNIKFQKLGTEDLYPLTDAYININSIRYASEINNNIQKQFLIYKINDQDTNQDEVLNYNDVESLYISDIDGTGFEKISPPNHELIDYQIWDVNNRLYYRTIEDSNKNGDFDVKDSIHFYYLDFSIDVFMPVEYNPVN</sequence>
<dbReference type="EMBL" id="CP019344">
    <property type="protein sequence ID" value="ARN79454.1"/>
    <property type="molecule type" value="Genomic_DNA"/>
</dbReference>
<organism evidence="1 2">
    <name type="scientific">Nonlabens spongiae</name>
    <dbReference type="NCBI Taxonomy" id="331648"/>
    <lineage>
        <taxon>Bacteria</taxon>
        <taxon>Pseudomonadati</taxon>
        <taxon>Bacteroidota</taxon>
        <taxon>Flavobacteriia</taxon>
        <taxon>Flavobacteriales</taxon>
        <taxon>Flavobacteriaceae</taxon>
        <taxon>Nonlabens</taxon>
    </lineage>
</organism>
<dbReference type="AlphaFoldDB" id="A0A1W6MPC0"/>
<keyword evidence="2" id="KW-1185">Reference proteome</keyword>
<name>A0A1W6MPC0_9FLAO</name>
<evidence type="ECO:0000313" key="1">
    <source>
        <dbReference type="EMBL" id="ARN79454.1"/>
    </source>
</evidence>
<gene>
    <name evidence="1" type="ORF">BST97_10850</name>
</gene>